<accession>A0A2M3ZX96</accession>
<sequence length="96" mass="10333">MLPELPGGGGVEGRPPMLWVWSMSLVFFLSINSCFAINACVFIKILGKAGGAHAGALELISMLGPGPAHYMLVITAWRCWRRPAVVSNNIILRPVS</sequence>
<dbReference type="EMBL" id="GGFM01012380">
    <property type="protein sequence ID" value="MBW33131.1"/>
    <property type="molecule type" value="Transcribed_RNA"/>
</dbReference>
<proteinExistence type="predicted"/>
<evidence type="ECO:0000313" key="2">
    <source>
        <dbReference type="EMBL" id="MBW33131.1"/>
    </source>
</evidence>
<evidence type="ECO:0000256" key="1">
    <source>
        <dbReference type="SAM" id="Phobius"/>
    </source>
</evidence>
<keyword evidence="1" id="KW-0472">Membrane</keyword>
<keyword evidence="1" id="KW-0812">Transmembrane</keyword>
<reference evidence="2" key="1">
    <citation type="submission" date="2018-01" db="EMBL/GenBank/DDBJ databases">
        <title>An insight into the sialome of Amazonian anophelines.</title>
        <authorList>
            <person name="Ribeiro J.M."/>
            <person name="Scarpassa V."/>
            <person name="Calvo E."/>
        </authorList>
    </citation>
    <scope>NUCLEOTIDE SEQUENCE</scope>
    <source>
        <tissue evidence="2">Salivary glands</tissue>
    </source>
</reference>
<keyword evidence="1" id="KW-1133">Transmembrane helix</keyword>
<dbReference type="AlphaFoldDB" id="A0A2M3ZX96"/>
<name>A0A2M3ZX96_9DIPT</name>
<protein>
    <submittedName>
        <fullName evidence="2">Putative secreted peptide</fullName>
    </submittedName>
</protein>
<feature type="transmembrane region" description="Helical" evidence="1">
    <location>
        <begin position="20"/>
        <end position="43"/>
    </location>
</feature>
<organism evidence="2">
    <name type="scientific">Anopheles braziliensis</name>
    <dbReference type="NCBI Taxonomy" id="58242"/>
    <lineage>
        <taxon>Eukaryota</taxon>
        <taxon>Metazoa</taxon>
        <taxon>Ecdysozoa</taxon>
        <taxon>Arthropoda</taxon>
        <taxon>Hexapoda</taxon>
        <taxon>Insecta</taxon>
        <taxon>Pterygota</taxon>
        <taxon>Neoptera</taxon>
        <taxon>Endopterygota</taxon>
        <taxon>Diptera</taxon>
        <taxon>Nematocera</taxon>
        <taxon>Culicoidea</taxon>
        <taxon>Culicidae</taxon>
        <taxon>Anophelinae</taxon>
        <taxon>Anopheles</taxon>
    </lineage>
</organism>